<evidence type="ECO:0000313" key="1">
    <source>
        <dbReference type="EMBL" id="KAJ1674279.1"/>
    </source>
</evidence>
<protein>
    <submittedName>
        <fullName evidence="1">Uncharacterized protein</fullName>
    </submittedName>
</protein>
<proteinExistence type="predicted"/>
<organism evidence="1 2">
    <name type="scientific">Spiromyces aspiralis</name>
    <dbReference type="NCBI Taxonomy" id="68401"/>
    <lineage>
        <taxon>Eukaryota</taxon>
        <taxon>Fungi</taxon>
        <taxon>Fungi incertae sedis</taxon>
        <taxon>Zoopagomycota</taxon>
        <taxon>Kickxellomycotina</taxon>
        <taxon>Kickxellomycetes</taxon>
        <taxon>Kickxellales</taxon>
        <taxon>Kickxellaceae</taxon>
        <taxon>Spiromyces</taxon>
    </lineage>
</organism>
<feature type="non-terminal residue" evidence="1">
    <location>
        <position position="67"/>
    </location>
</feature>
<dbReference type="EMBL" id="JAMZIH010006102">
    <property type="protein sequence ID" value="KAJ1674279.1"/>
    <property type="molecule type" value="Genomic_DNA"/>
</dbReference>
<gene>
    <name evidence="1" type="ORF">EV182_003604</name>
</gene>
<evidence type="ECO:0000313" key="2">
    <source>
        <dbReference type="Proteomes" id="UP001145114"/>
    </source>
</evidence>
<keyword evidence="2" id="KW-1185">Reference proteome</keyword>
<accession>A0ACC1HCI9</accession>
<name>A0ACC1HCI9_9FUNG</name>
<comment type="caution">
    <text evidence="1">The sequence shown here is derived from an EMBL/GenBank/DDBJ whole genome shotgun (WGS) entry which is preliminary data.</text>
</comment>
<sequence length="67" mass="7740">MLSADTTTPGPASDLDIRIVNIYGLRFDRQWMIIDHNNKLVTQRTMPKLVFVKPQLIFNDPNDPRSN</sequence>
<dbReference type="Proteomes" id="UP001145114">
    <property type="component" value="Unassembled WGS sequence"/>
</dbReference>
<reference evidence="1" key="1">
    <citation type="submission" date="2022-06" db="EMBL/GenBank/DDBJ databases">
        <title>Phylogenomic reconstructions and comparative analyses of Kickxellomycotina fungi.</title>
        <authorList>
            <person name="Reynolds N.K."/>
            <person name="Stajich J.E."/>
            <person name="Barry K."/>
            <person name="Grigoriev I.V."/>
            <person name="Crous P."/>
            <person name="Smith M.E."/>
        </authorList>
    </citation>
    <scope>NUCLEOTIDE SEQUENCE</scope>
    <source>
        <strain evidence="1">RSA 2271</strain>
    </source>
</reference>